<dbReference type="InterPro" id="IPR002934">
    <property type="entry name" value="Polymerase_NTP_transf_dom"/>
</dbReference>
<evidence type="ECO:0000256" key="6">
    <source>
        <dbReference type="ARBA" id="ARBA00021623"/>
    </source>
</evidence>
<evidence type="ECO:0000256" key="10">
    <source>
        <dbReference type="ARBA" id="ARBA00022777"/>
    </source>
</evidence>
<evidence type="ECO:0000259" key="15">
    <source>
        <dbReference type="Pfam" id="PF01326"/>
    </source>
</evidence>
<comment type="function">
    <text evidence="2">Catalyzes the phosphorylation of pyruvate to phosphoenolpyruvate.</text>
</comment>
<evidence type="ECO:0000256" key="2">
    <source>
        <dbReference type="ARBA" id="ARBA00002988"/>
    </source>
</evidence>
<dbReference type="AlphaFoldDB" id="A0A0E4G9N9"/>
<comment type="cofactor">
    <cofactor evidence="1">
        <name>Mg(2+)</name>
        <dbReference type="ChEBI" id="CHEBI:18420"/>
    </cofactor>
</comment>
<name>A0A0E4G9N9_9FIRM</name>
<accession>A0A0E4G9N9</accession>
<evidence type="ECO:0000256" key="9">
    <source>
        <dbReference type="ARBA" id="ARBA00022741"/>
    </source>
</evidence>
<keyword evidence="9" id="KW-0547">Nucleotide-binding</keyword>
<dbReference type="STRING" id="690567.449"/>
<dbReference type="SUPFAM" id="SSF56059">
    <property type="entry name" value="Glutathione synthetase ATP-binding domain-like"/>
    <property type="match status" value="1"/>
</dbReference>
<dbReference type="GO" id="GO:0046872">
    <property type="term" value="F:metal ion binding"/>
    <property type="evidence" value="ECO:0007669"/>
    <property type="project" value="UniProtKB-KW"/>
</dbReference>
<dbReference type="RefSeq" id="WP_046495311.1">
    <property type="nucleotide sequence ID" value="NZ_CGIH01000005.1"/>
</dbReference>
<dbReference type="EC" id="2.7.9.2" evidence="5"/>
<dbReference type="CDD" id="cd05403">
    <property type="entry name" value="NT_KNTase_like"/>
    <property type="match status" value="1"/>
</dbReference>
<gene>
    <name evidence="17" type="ORF">449</name>
</gene>
<proteinExistence type="inferred from homology"/>
<sequence length="1063" mass="121183">MDDRQAAGEYLLDNLKERAKELNCLYKVDEILNNPRLSLAEIFTGITRVMPSGWQFPEQCQARIVYAGNSYQTPGFKSSPISLSADIKISDKITGTIEVIYTHEVPKAEDDYFLEKEIKLINTIADRIGQSIFKRHMEQVWQEWNTSRNATADSDVTREWMVMVDILSRTDPHMLLHICRKMINHLYLSGIQEAAAIFGDFSSGWQGGYAGEVNYPSEKQPRANIEDIRKKTFHLAAHHLSDAEISVRLKQWIQEEKAYPLIRAVDRLDASVKEIVNVVSRYSYTAQDNERSYFPLERWLVVALIQRFLSEKMDFIVIARQYLEISDFSNIVSRLIFPEGSHGKIGGKATGLFLAQQIIEKAAEDQPLLKAVKVPKTWYITTDESKEFIHYNHLEDLNVQKYKELYEIRLDYPNIIQILKNSELPPGVVKSLAMALDDFGDVPLIVRSSSLLEDQLGAAFAGKYKSLFLANQGSKQERLQALMGAIVEVYASIYSPDSIQYRAERGLLDFNEEMGILIQEVVGCRIGPYYLPLYAGVGFSQNEFRWSPRIKRQDGLLRLVMGLGTRAVDRLSDDFPVLVSPGQPQLRVNKVPDEIKRYSPQKVDVINLEKDTFETVEINELIRTHGDQVPHLQKLFSIYREDYIKKPLAFEVDCRQDDLLLTFDGLISDTPFIRQIYMILTLLQDKLGTAVDIEFASDGENFYLLQCRPQCFGPENAAAPIPKDIPSKDIVFSAQRYIANGTISDISHIVYVRPEGYNRLPNRDNLLDVARAVGKLNLLLPRRRFLLMGPGRWGSRGDIKMGVPVSYADIYNTAALIEIARQKSNYLPELSFGTHFFQDLVEADIRYLPLYPDDPGIEFNERFLDRCENILTRILPEFSYLDEVVRVIDVPANTGGNILMIAMNADLNEALGYLAPSSPAIQAPYAKAIIDWQEPGETYSEDRYWRWRFHMAEKIAAHLDLKKLAVKGIYLFGSTNHGTAGPGSDIDLLIHFQGDNKQYEELMHWLKGWSQCLAEINYLKTGYNTEELLDIHIVTDQDIANQTAFAMKINSPTDPAYPLIQIK</sequence>
<reference evidence="17 18" key="1">
    <citation type="submission" date="2015-03" db="EMBL/GenBank/DDBJ databases">
        <authorList>
            <person name="Murphy D."/>
        </authorList>
    </citation>
    <scope>NUCLEOTIDE SEQUENCE [LARGE SCALE GENOMIC DNA]</scope>
    <source>
        <strain evidence="17 18">OL-4</strain>
    </source>
</reference>
<evidence type="ECO:0000313" key="18">
    <source>
        <dbReference type="Proteomes" id="UP000045545"/>
    </source>
</evidence>
<keyword evidence="11" id="KW-0067">ATP-binding</keyword>
<evidence type="ECO:0000256" key="12">
    <source>
        <dbReference type="ARBA" id="ARBA00022842"/>
    </source>
</evidence>
<dbReference type="InterPro" id="IPR043519">
    <property type="entry name" value="NT_sf"/>
</dbReference>
<keyword evidence="12" id="KW-0460">Magnesium</keyword>
<dbReference type="InterPro" id="IPR002192">
    <property type="entry name" value="PPDK_AMP/ATP-bd"/>
</dbReference>
<evidence type="ECO:0000256" key="14">
    <source>
        <dbReference type="ARBA" id="ARBA00047700"/>
    </source>
</evidence>
<evidence type="ECO:0000256" key="11">
    <source>
        <dbReference type="ARBA" id="ARBA00022840"/>
    </source>
</evidence>
<evidence type="ECO:0000256" key="4">
    <source>
        <dbReference type="ARBA" id="ARBA00007837"/>
    </source>
</evidence>
<dbReference type="Pfam" id="PF01909">
    <property type="entry name" value="NTP_transf_2"/>
    <property type="match status" value="1"/>
</dbReference>
<feature type="domain" description="Pyruvate phosphate dikinase AMP/ATP-binding" evidence="15">
    <location>
        <begin position="344"/>
        <end position="725"/>
    </location>
</feature>
<dbReference type="OrthoDB" id="9812167at2"/>
<keyword evidence="18" id="KW-1185">Reference proteome</keyword>
<evidence type="ECO:0000256" key="1">
    <source>
        <dbReference type="ARBA" id="ARBA00001946"/>
    </source>
</evidence>
<comment type="similarity">
    <text evidence="4">Belongs to the PEP-utilizing enzyme family.</text>
</comment>
<dbReference type="PANTHER" id="PTHR43030:SF1">
    <property type="entry name" value="PHOSPHOENOLPYRUVATE SYNTHASE"/>
    <property type="match status" value="1"/>
</dbReference>
<dbReference type="Gene3D" id="3.30.1490.20">
    <property type="entry name" value="ATP-grasp fold, A domain"/>
    <property type="match status" value="1"/>
</dbReference>
<evidence type="ECO:0000259" key="16">
    <source>
        <dbReference type="Pfam" id="PF01909"/>
    </source>
</evidence>
<keyword evidence="10 17" id="KW-0418">Kinase</keyword>
<dbReference type="Pfam" id="PF01326">
    <property type="entry name" value="PPDK_N"/>
    <property type="match status" value="1"/>
</dbReference>
<dbReference type="PANTHER" id="PTHR43030">
    <property type="entry name" value="PHOSPHOENOLPYRUVATE SYNTHASE"/>
    <property type="match status" value="1"/>
</dbReference>
<dbReference type="GO" id="GO:0016779">
    <property type="term" value="F:nucleotidyltransferase activity"/>
    <property type="evidence" value="ECO:0007669"/>
    <property type="project" value="InterPro"/>
</dbReference>
<evidence type="ECO:0000256" key="13">
    <source>
        <dbReference type="ARBA" id="ARBA00033470"/>
    </source>
</evidence>
<organism evidence="17 18">
    <name type="scientific">Syntrophomonas zehnderi OL-4</name>
    <dbReference type="NCBI Taxonomy" id="690567"/>
    <lineage>
        <taxon>Bacteria</taxon>
        <taxon>Bacillati</taxon>
        <taxon>Bacillota</taxon>
        <taxon>Clostridia</taxon>
        <taxon>Eubacteriales</taxon>
        <taxon>Syntrophomonadaceae</taxon>
        <taxon>Syntrophomonas</taxon>
    </lineage>
</organism>
<dbReference type="GO" id="GO:0008986">
    <property type="term" value="F:pyruvate, water dikinase activity"/>
    <property type="evidence" value="ECO:0007669"/>
    <property type="project" value="UniProtKB-EC"/>
</dbReference>
<dbReference type="Proteomes" id="UP000045545">
    <property type="component" value="Unassembled WGS sequence"/>
</dbReference>
<dbReference type="InterPro" id="IPR006319">
    <property type="entry name" value="PEP_synth"/>
</dbReference>
<dbReference type="SUPFAM" id="SSF81301">
    <property type="entry name" value="Nucleotidyltransferase"/>
    <property type="match status" value="1"/>
</dbReference>
<keyword evidence="7" id="KW-0808">Transferase</keyword>
<dbReference type="Gene3D" id="3.30.460.10">
    <property type="entry name" value="Beta Polymerase, domain 2"/>
    <property type="match status" value="1"/>
</dbReference>
<keyword evidence="17" id="KW-0670">Pyruvate</keyword>
<evidence type="ECO:0000256" key="5">
    <source>
        <dbReference type="ARBA" id="ARBA00011996"/>
    </source>
</evidence>
<comment type="catalytic activity">
    <reaction evidence="14">
        <text>pyruvate + ATP + H2O = phosphoenolpyruvate + AMP + phosphate + 2 H(+)</text>
        <dbReference type="Rhea" id="RHEA:11364"/>
        <dbReference type="ChEBI" id="CHEBI:15361"/>
        <dbReference type="ChEBI" id="CHEBI:15377"/>
        <dbReference type="ChEBI" id="CHEBI:15378"/>
        <dbReference type="ChEBI" id="CHEBI:30616"/>
        <dbReference type="ChEBI" id="CHEBI:43474"/>
        <dbReference type="ChEBI" id="CHEBI:58702"/>
        <dbReference type="ChEBI" id="CHEBI:456215"/>
        <dbReference type="EC" id="2.7.9.2"/>
    </reaction>
</comment>
<keyword evidence="8" id="KW-0479">Metal-binding</keyword>
<dbReference type="InterPro" id="IPR013815">
    <property type="entry name" value="ATP_grasp_subdomain_1"/>
</dbReference>
<dbReference type="EMBL" id="CGIH01000005">
    <property type="protein sequence ID" value="CFX09890.1"/>
    <property type="molecule type" value="Genomic_DNA"/>
</dbReference>
<evidence type="ECO:0000256" key="3">
    <source>
        <dbReference type="ARBA" id="ARBA00004742"/>
    </source>
</evidence>
<evidence type="ECO:0000256" key="7">
    <source>
        <dbReference type="ARBA" id="ARBA00022679"/>
    </source>
</evidence>
<comment type="pathway">
    <text evidence="3">Carbohydrate biosynthesis; gluconeogenesis.</text>
</comment>
<evidence type="ECO:0000256" key="8">
    <source>
        <dbReference type="ARBA" id="ARBA00022723"/>
    </source>
</evidence>
<protein>
    <recommendedName>
        <fullName evidence="6">Phosphoenolpyruvate synthase</fullName>
        <ecNumber evidence="5">2.7.9.2</ecNumber>
    </recommendedName>
    <alternativeName>
        <fullName evidence="13">Pyruvate, water dikinase</fullName>
    </alternativeName>
</protein>
<evidence type="ECO:0000313" key="17">
    <source>
        <dbReference type="EMBL" id="CFX09890.1"/>
    </source>
</evidence>
<dbReference type="GO" id="GO:0005524">
    <property type="term" value="F:ATP binding"/>
    <property type="evidence" value="ECO:0007669"/>
    <property type="project" value="UniProtKB-KW"/>
</dbReference>
<feature type="domain" description="Polymerase nucleotidyl transferase" evidence="16">
    <location>
        <begin position="962"/>
        <end position="1030"/>
    </location>
</feature>